<dbReference type="GO" id="GO:0031965">
    <property type="term" value="C:nuclear membrane"/>
    <property type="evidence" value="ECO:0007669"/>
    <property type="project" value="UniProtKB-SubCell"/>
</dbReference>
<dbReference type="GO" id="GO:0051607">
    <property type="term" value="P:defense response to virus"/>
    <property type="evidence" value="ECO:0007669"/>
    <property type="project" value="Ensembl"/>
</dbReference>
<keyword evidence="15 22" id="KW-0472">Membrane</keyword>
<dbReference type="InterPro" id="IPR036834">
    <property type="entry name" value="Bcl-2-like_sf"/>
</dbReference>
<protein>
    <recommendedName>
        <fullName evidence="8">Bcl-2-like protein 1</fullName>
    </recommendedName>
    <alternativeName>
        <fullName evidence="19">Apoptosis regulator Bcl-X</fullName>
    </alternativeName>
</protein>
<evidence type="ECO:0000256" key="13">
    <source>
        <dbReference type="ARBA" id="ARBA00023018"/>
    </source>
</evidence>
<dbReference type="GO" id="GO:0071839">
    <property type="term" value="P:apoptotic process in bone marrow cell"/>
    <property type="evidence" value="ECO:0007669"/>
    <property type="project" value="Ensembl"/>
</dbReference>
<evidence type="ECO:0000256" key="19">
    <source>
        <dbReference type="ARBA" id="ARBA00030811"/>
    </source>
</evidence>
<dbReference type="Proteomes" id="UP000002279">
    <property type="component" value="Unplaced"/>
</dbReference>
<dbReference type="GO" id="GO:0007281">
    <property type="term" value="P:germ cell development"/>
    <property type="evidence" value="ECO:0007669"/>
    <property type="project" value="Ensembl"/>
</dbReference>
<evidence type="ECO:0000256" key="20">
    <source>
        <dbReference type="PROSITE-ProRule" id="PRU00025"/>
    </source>
</evidence>
<dbReference type="InterPro" id="IPR026298">
    <property type="entry name" value="Bcl-2_fam"/>
</dbReference>
<dbReference type="GO" id="GO:0051434">
    <property type="term" value="F:BH3 domain binding"/>
    <property type="evidence" value="ECO:0007669"/>
    <property type="project" value="Ensembl"/>
</dbReference>
<dbReference type="SMART" id="SM00265">
    <property type="entry name" value="BH4"/>
    <property type="match status" value="1"/>
</dbReference>
<dbReference type="RefSeq" id="XP_028905056.1">
    <property type="nucleotide sequence ID" value="XM_029049223.2"/>
</dbReference>
<dbReference type="GO" id="GO:0019901">
    <property type="term" value="F:protein kinase binding"/>
    <property type="evidence" value="ECO:0007669"/>
    <property type="project" value="Ensembl"/>
</dbReference>
<evidence type="ECO:0000256" key="14">
    <source>
        <dbReference type="ARBA" id="ARBA00023128"/>
    </source>
</evidence>
<dbReference type="PROSITE" id="PS01080">
    <property type="entry name" value="BH1"/>
    <property type="match status" value="1"/>
</dbReference>
<dbReference type="OMA" id="HAPTSHI"/>
<evidence type="ECO:0000313" key="24">
    <source>
        <dbReference type="Ensembl" id="ENSOANP00000051794.1"/>
    </source>
</evidence>
<dbReference type="GO" id="GO:0046898">
    <property type="term" value="P:response to cycloheximide"/>
    <property type="evidence" value="ECO:0007669"/>
    <property type="project" value="Ensembl"/>
</dbReference>
<dbReference type="InterPro" id="IPR020726">
    <property type="entry name" value="Bcl2_BH2_motif_CS"/>
</dbReference>
<dbReference type="GO" id="GO:0008630">
    <property type="term" value="P:intrinsic apoptotic signaling pathway in response to DNA damage"/>
    <property type="evidence" value="ECO:0000318"/>
    <property type="project" value="GO_Central"/>
</dbReference>
<keyword evidence="12 22" id="KW-1133">Transmembrane helix</keyword>
<evidence type="ECO:0000256" key="1">
    <source>
        <dbReference type="ARBA" id="ARBA00004300"/>
    </source>
</evidence>
<evidence type="ECO:0000256" key="22">
    <source>
        <dbReference type="SAM" id="Phobius"/>
    </source>
</evidence>
<keyword evidence="9" id="KW-0963">Cytoplasm</keyword>
<dbReference type="GeneID" id="107546921"/>
<dbReference type="GO" id="GO:0005741">
    <property type="term" value="C:mitochondrial outer membrane"/>
    <property type="evidence" value="ECO:0000318"/>
    <property type="project" value="GO_Central"/>
</dbReference>
<dbReference type="InterPro" id="IPR020728">
    <property type="entry name" value="Bcl2_BH3_motif_CS"/>
</dbReference>
<evidence type="ECO:0000256" key="9">
    <source>
        <dbReference type="ARBA" id="ARBA00022490"/>
    </source>
</evidence>
<evidence type="ECO:0000256" key="4">
    <source>
        <dbReference type="ARBA" id="ARBA00004432"/>
    </source>
</evidence>
<evidence type="ECO:0000256" key="10">
    <source>
        <dbReference type="ARBA" id="ARBA00022692"/>
    </source>
</evidence>
<feature type="region of interest" description="Disordered" evidence="21">
    <location>
        <begin position="26"/>
        <end position="55"/>
    </location>
</feature>
<dbReference type="Ensembl" id="ENSOANT00000063787.1">
    <property type="protein sequence ID" value="ENSOANP00000051794.1"/>
    <property type="gene ID" value="ENSOANG00000047169.1"/>
</dbReference>
<evidence type="ECO:0000256" key="12">
    <source>
        <dbReference type="ARBA" id="ARBA00022989"/>
    </source>
</evidence>
<evidence type="ECO:0000313" key="25">
    <source>
        <dbReference type="Proteomes" id="UP000002279"/>
    </source>
</evidence>
<reference evidence="24" key="2">
    <citation type="submission" date="2025-09" db="UniProtKB">
        <authorList>
            <consortium name="Ensembl"/>
        </authorList>
    </citation>
    <scope>IDENTIFICATION</scope>
    <source>
        <strain evidence="24">Glennie</strain>
    </source>
</reference>
<dbReference type="GO" id="GO:0005759">
    <property type="term" value="C:mitochondrial matrix"/>
    <property type="evidence" value="ECO:0007669"/>
    <property type="project" value="UniProtKB-SubCell"/>
</dbReference>
<dbReference type="GO" id="GO:0008584">
    <property type="term" value="P:male gonad development"/>
    <property type="evidence" value="ECO:0007669"/>
    <property type="project" value="Ensembl"/>
</dbReference>
<dbReference type="InParanoid" id="A0A6I8PIR3"/>
<dbReference type="GO" id="GO:0040008">
    <property type="term" value="P:regulation of growth"/>
    <property type="evidence" value="ECO:0007669"/>
    <property type="project" value="Ensembl"/>
</dbReference>
<dbReference type="PROSITE" id="PS01259">
    <property type="entry name" value="BH3"/>
    <property type="match status" value="1"/>
</dbReference>
<dbReference type="GO" id="GO:0030672">
    <property type="term" value="C:synaptic vesicle membrane"/>
    <property type="evidence" value="ECO:0007669"/>
    <property type="project" value="UniProtKB-SubCell"/>
</dbReference>
<accession>A0A6I8PIR3</accession>
<feature type="transmembrane region" description="Helical" evidence="22">
    <location>
        <begin position="184"/>
        <end position="202"/>
    </location>
</feature>
<dbReference type="GeneTree" id="ENSGT01130000278332"/>
<dbReference type="GO" id="GO:0034097">
    <property type="term" value="P:response to cytokine"/>
    <property type="evidence" value="ECO:0007669"/>
    <property type="project" value="Ensembl"/>
</dbReference>
<evidence type="ECO:0000256" key="5">
    <source>
        <dbReference type="ARBA" id="ARBA00004514"/>
    </source>
</evidence>
<dbReference type="PRINTS" id="PR01862">
    <property type="entry name" value="BCL2FAMILY"/>
</dbReference>
<dbReference type="Bgee" id="ENSOANG00000047169">
    <property type="expression patterns" value="Expressed in testis and 8 other cell types or tissues"/>
</dbReference>
<dbReference type="Gene3D" id="1.10.437.10">
    <property type="entry name" value="Blc2-like"/>
    <property type="match status" value="1"/>
</dbReference>
<dbReference type="GO" id="GO:0005783">
    <property type="term" value="C:endoplasmic reticulum"/>
    <property type="evidence" value="ECO:0007669"/>
    <property type="project" value="Ensembl"/>
</dbReference>
<dbReference type="GO" id="GO:0097192">
    <property type="term" value="P:extrinsic apoptotic signaling pathway in absence of ligand"/>
    <property type="evidence" value="ECO:0000318"/>
    <property type="project" value="GO_Central"/>
</dbReference>
<dbReference type="GO" id="GO:0015267">
    <property type="term" value="F:channel activity"/>
    <property type="evidence" value="ECO:0000318"/>
    <property type="project" value="GO_Central"/>
</dbReference>
<keyword evidence="18" id="KW-0968">Cytoplasmic vesicle</keyword>
<dbReference type="GO" id="GO:0005813">
    <property type="term" value="C:centrosome"/>
    <property type="evidence" value="ECO:0007669"/>
    <property type="project" value="UniProtKB-SubCell"/>
</dbReference>
<organism evidence="24 25">
    <name type="scientific">Ornithorhynchus anatinus</name>
    <name type="common">Duckbill platypus</name>
    <dbReference type="NCBI Taxonomy" id="9258"/>
    <lineage>
        <taxon>Eukaryota</taxon>
        <taxon>Metazoa</taxon>
        <taxon>Chordata</taxon>
        <taxon>Craniata</taxon>
        <taxon>Vertebrata</taxon>
        <taxon>Euteleostomi</taxon>
        <taxon>Mammalia</taxon>
        <taxon>Monotremata</taxon>
        <taxon>Ornithorhynchidae</taxon>
        <taxon>Ornithorhynchus</taxon>
    </lineage>
</organism>
<dbReference type="GO" id="GO:1902230">
    <property type="term" value="P:negative regulation of intrinsic apoptotic signaling pathway in response to DNA damage"/>
    <property type="evidence" value="ECO:0007669"/>
    <property type="project" value="Ensembl"/>
</dbReference>
<evidence type="ECO:0000256" key="17">
    <source>
        <dbReference type="ARBA" id="ARBA00023242"/>
    </source>
</evidence>
<dbReference type="FunFam" id="1.10.437.10:FF:000003">
    <property type="entry name" value="Bcl-2-like protein 1"/>
    <property type="match status" value="1"/>
</dbReference>
<dbReference type="InterPro" id="IPR046371">
    <property type="entry name" value="Bcl-2_BH1-3"/>
</dbReference>
<dbReference type="GO" id="GO:0046902">
    <property type="term" value="P:regulation of mitochondrial membrane permeability"/>
    <property type="evidence" value="ECO:0007669"/>
    <property type="project" value="Ensembl"/>
</dbReference>
<keyword evidence="13" id="KW-0770">Synapse</keyword>
<dbReference type="GO" id="GO:0042802">
    <property type="term" value="F:identical protein binding"/>
    <property type="evidence" value="ECO:0007669"/>
    <property type="project" value="Ensembl"/>
</dbReference>
<dbReference type="GO" id="GO:0001541">
    <property type="term" value="P:ovarian follicle development"/>
    <property type="evidence" value="ECO:0007669"/>
    <property type="project" value="Ensembl"/>
</dbReference>
<dbReference type="PRINTS" id="PR01864">
    <property type="entry name" value="APOPREGBCLX"/>
</dbReference>
<dbReference type="GO" id="GO:0032465">
    <property type="term" value="P:regulation of cytokinesis"/>
    <property type="evidence" value="ECO:0007669"/>
    <property type="project" value="Ensembl"/>
</dbReference>
<dbReference type="GO" id="GO:0001836">
    <property type="term" value="P:release of cytochrome c from mitochondria"/>
    <property type="evidence" value="ECO:0000318"/>
    <property type="project" value="GO_Central"/>
</dbReference>
<dbReference type="GO" id="GO:0043524">
    <property type="term" value="P:negative regulation of neuron apoptotic process"/>
    <property type="evidence" value="ECO:0007669"/>
    <property type="project" value="Ensembl"/>
</dbReference>
<dbReference type="PROSITE" id="PS50063">
    <property type="entry name" value="BH4_2"/>
    <property type="match status" value="1"/>
</dbReference>
<dbReference type="GO" id="GO:0032946">
    <property type="term" value="P:positive regulation of mononuclear cell proliferation"/>
    <property type="evidence" value="ECO:0007669"/>
    <property type="project" value="Ensembl"/>
</dbReference>
<dbReference type="PROSITE" id="PS50062">
    <property type="entry name" value="BCL2_FAMILY"/>
    <property type="match status" value="1"/>
</dbReference>
<dbReference type="PANTHER" id="PTHR11256">
    <property type="entry name" value="BCL-2 RELATED"/>
    <property type="match status" value="1"/>
</dbReference>
<proteinExistence type="inferred from homology"/>
<feature type="compositionally biased region" description="Low complexity" evidence="21">
    <location>
        <begin position="34"/>
        <end position="49"/>
    </location>
</feature>
<evidence type="ECO:0000256" key="6">
    <source>
        <dbReference type="ARBA" id="ARBA00004528"/>
    </source>
</evidence>
<name>A0A6I8PIR3_ORNAN</name>
<gene>
    <name evidence="24" type="primary">BCL2L1</name>
</gene>
<evidence type="ECO:0000256" key="16">
    <source>
        <dbReference type="ARBA" id="ARBA00023212"/>
    </source>
</evidence>
<evidence type="ECO:0000256" key="2">
    <source>
        <dbReference type="ARBA" id="ARBA00004305"/>
    </source>
</evidence>
<dbReference type="GO" id="GO:2000669">
    <property type="term" value="P:negative regulation of dendritic cell apoptotic process"/>
    <property type="evidence" value="ECO:0007669"/>
    <property type="project" value="Ensembl"/>
</dbReference>
<evidence type="ECO:0000256" key="21">
    <source>
        <dbReference type="SAM" id="MobiDB-lite"/>
    </source>
</evidence>
<sequence length="204" mass="22972">MSLRNYDLVRDFVSYKLAQRGHDWSRLVDPEAPDTGAEGAEGGRAAPAAAEDDDEAVRRTLREAGDEFEVRYRRAFSDLAWQLHITPATAYQSFEQVVNELFRDGVNWGRVVAFFAFGGALCVESADKEMGPLVGRVGSWMATYLDRRLDPWIRDNGGWDTFVELYGNDAAAQSRKDQERFNRWLLTGLTVAAVLLLGSLFTRK</sequence>
<evidence type="ECO:0000256" key="8">
    <source>
        <dbReference type="ARBA" id="ARBA00013629"/>
    </source>
</evidence>
<evidence type="ECO:0000256" key="11">
    <source>
        <dbReference type="ARBA" id="ARBA00022703"/>
    </source>
</evidence>
<dbReference type="AlphaFoldDB" id="A0A6I8PIR3"/>
<dbReference type="InterPro" id="IPR020717">
    <property type="entry name" value="Bcl2_BH1_motif_CS"/>
</dbReference>
<dbReference type="PANTHER" id="PTHR11256:SF12">
    <property type="entry name" value="BCL-2-LIKE PROTEIN 1"/>
    <property type="match status" value="1"/>
</dbReference>
<dbReference type="CTD" id="598"/>
<feature type="short sequence motif" description="BH4" evidence="20">
    <location>
        <begin position="5"/>
        <end position="24"/>
    </location>
</feature>
<feature type="domain" description="Apoptosis regulator Bcl-2 family BH4" evidence="23">
    <location>
        <begin position="5"/>
        <end position="24"/>
    </location>
</feature>
<dbReference type="GO" id="GO:0097136">
    <property type="term" value="C:Bcl-2 family protein complex"/>
    <property type="evidence" value="ECO:0007669"/>
    <property type="project" value="Ensembl"/>
</dbReference>
<dbReference type="InterPro" id="IPR003093">
    <property type="entry name" value="Bcl2_BH4"/>
</dbReference>
<reference evidence="24" key="1">
    <citation type="submission" date="2025-08" db="UniProtKB">
        <authorList>
            <consortium name="Ensembl"/>
        </authorList>
    </citation>
    <scope>IDENTIFICATION</scope>
    <source>
        <strain evidence="24">Glennie</strain>
    </source>
</reference>
<dbReference type="GO" id="GO:0050673">
    <property type="term" value="P:epithelial cell proliferation"/>
    <property type="evidence" value="ECO:0007669"/>
    <property type="project" value="Ensembl"/>
</dbReference>
<dbReference type="InterPro" id="IPR002475">
    <property type="entry name" value="Bcl2-like"/>
</dbReference>
<keyword evidence="17" id="KW-0539">Nucleus</keyword>
<dbReference type="GO" id="GO:0035234">
    <property type="term" value="P:ectopic germ cell programmed cell death"/>
    <property type="evidence" value="ECO:0007669"/>
    <property type="project" value="Ensembl"/>
</dbReference>
<dbReference type="GO" id="GO:0071480">
    <property type="term" value="P:cellular response to gamma radiation"/>
    <property type="evidence" value="ECO:0007669"/>
    <property type="project" value="Ensembl"/>
</dbReference>
<evidence type="ECO:0000256" key="18">
    <source>
        <dbReference type="ARBA" id="ARBA00023329"/>
    </source>
</evidence>
<evidence type="ECO:0000256" key="15">
    <source>
        <dbReference type="ARBA" id="ARBA00023136"/>
    </source>
</evidence>
<keyword evidence="16" id="KW-0206">Cytoskeleton</keyword>
<dbReference type="SUPFAM" id="SSF56854">
    <property type="entry name" value="Bcl-2 inhibitors of programmed cell death"/>
    <property type="match status" value="1"/>
</dbReference>
<dbReference type="GO" id="GO:0051881">
    <property type="term" value="P:regulation of mitochondrial membrane potential"/>
    <property type="evidence" value="ECO:0007669"/>
    <property type="project" value="Ensembl"/>
</dbReference>
<evidence type="ECO:0000256" key="3">
    <source>
        <dbReference type="ARBA" id="ARBA00004325"/>
    </source>
</evidence>
<dbReference type="GO" id="GO:0007283">
    <property type="term" value="P:spermatogenesis"/>
    <property type="evidence" value="ECO:0007669"/>
    <property type="project" value="Ensembl"/>
</dbReference>
<dbReference type="PROSITE" id="PS01258">
    <property type="entry name" value="BH2"/>
    <property type="match status" value="1"/>
</dbReference>
<evidence type="ECO:0000256" key="7">
    <source>
        <dbReference type="ARBA" id="ARBA00009458"/>
    </source>
</evidence>
<dbReference type="GO" id="GO:0043065">
    <property type="term" value="P:positive regulation of apoptotic process"/>
    <property type="evidence" value="ECO:0000318"/>
    <property type="project" value="GO_Central"/>
</dbReference>
<dbReference type="GO" id="GO:0044565">
    <property type="term" value="P:dendritic cell proliferation"/>
    <property type="evidence" value="ECO:0007669"/>
    <property type="project" value="Ensembl"/>
</dbReference>
<dbReference type="GO" id="GO:1902236">
    <property type="term" value="P:negative regulation of endoplasmic reticulum stress-induced intrinsic apoptotic signaling pathway"/>
    <property type="evidence" value="ECO:0007669"/>
    <property type="project" value="Ensembl"/>
</dbReference>
<dbReference type="GO" id="GO:0051402">
    <property type="term" value="P:neuron apoptotic process"/>
    <property type="evidence" value="ECO:0007669"/>
    <property type="project" value="Ensembl"/>
</dbReference>
<dbReference type="GO" id="GO:0071312">
    <property type="term" value="P:cellular response to alkaloid"/>
    <property type="evidence" value="ECO:0007669"/>
    <property type="project" value="Ensembl"/>
</dbReference>
<dbReference type="Pfam" id="PF00452">
    <property type="entry name" value="Bcl-2"/>
    <property type="match status" value="1"/>
</dbReference>
<dbReference type="GO" id="GO:0097284">
    <property type="term" value="P:hepatocyte apoptotic process"/>
    <property type="evidence" value="ECO:0007669"/>
    <property type="project" value="Ensembl"/>
</dbReference>
<keyword evidence="14" id="KW-0496">Mitochondrion</keyword>
<dbReference type="GO" id="GO:0051093">
    <property type="term" value="P:negative regulation of developmental process"/>
    <property type="evidence" value="ECO:0007669"/>
    <property type="project" value="Ensembl"/>
</dbReference>
<dbReference type="GO" id="GO:1902042">
    <property type="term" value="P:negative regulation of extrinsic apoptotic signaling pathway via death domain receptors"/>
    <property type="evidence" value="ECO:0007669"/>
    <property type="project" value="Ensembl"/>
</dbReference>
<comment type="subcellular location">
    <subcellularLocation>
        <location evidence="1">Cytoplasm</location>
        <location evidence="1">Cytoskeleton</location>
        <location evidence="1">Microtubule organizing center</location>
        <location evidence="1">Centrosome</location>
    </subcellularLocation>
    <subcellularLocation>
        <location evidence="5">Cytoplasm</location>
        <location evidence="5">Cytosol</location>
    </subcellularLocation>
    <subcellularLocation>
        <location evidence="4">Cytoplasmic vesicle</location>
        <location evidence="4">Secretory vesicle</location>
        <location evidence="4">Synaptic vesicle membrane</location>
    </subcellularLocation>
    <subcellularLocation>
        <location evidence="2">Mitochondrion matrix</location>
    </subcellularLocation>
    <subcellularLocation>
        <location evidence="3">Mitochondrion membrane</location>
    </subcellularLocation>
    <subcellularLocation>
        <location evidence="6">Nucleus membrane</location>
        <topology evidence="6">Single-pass membrane protein</topology>
        <orientation evidence="6">Cytoplasmic side</orientation>
    </subcellularLocation>
</comment>
<dbReference type="GO" id="GO:2000242">
    <property type="term" value="P:negative regulation of reproductive process"/>
    <property type="evidence" value="ECO:0007669"/>
    <property type="project" value="Ensembl"/>
</dbReference>
<dbReference type="GO" id="GO:1900118">
    <property type="term" value="P:negative regulation of execution phase of apoptosis"/>
    <property type="evidence" value="ECO:0007669"/>
    <property type="project" value="Ensembl"/>
</dbReference>
<dbReference type="GO" id="GO:0097048">
    <property type="term" value="P:dendritic cell apoptotic process"/>
    <property type="evidence" value="ECO:0007669"/>
    <property type="project" value="Ensembl"/>
</dbReference>
<keyword evidence="25" id="KW-1185">Reference proteome</keyword>
<dbReference type="GO" id="GO:0009566">
    <property type="term" value="P:fertilization"/>
    <property type="evidence" value="ECO:0007669"/>
    <property type="project" value="Ensembl"/>
</dbReference>
<dbReference type="OrthoDB" id="6021377at2759"/>
<comment type="similarity">
    <text evidence="7">Belongs to the Bcl-2 family.</text>
</comment>
<dbReference type="GO" id="GO:1903077">
    <property type="term" value="P:negative regulation of protein localization to plasma membrane"/>
    <property type="evidence" value="ECO:0007669"/>
    <property type="project" value="Ensembl"/>
</dbReference>
<dbReference type="GO" id="GO:0005829">
    <property type="term" value="C:cytosol"/>
    <property type="evidence" value="ECO:0007669"/>
    <property type="project" value="UniProtKB-SubCell"/>
</dbReference>
<keyword evidence="10 22" id="KW-0812">Transmembrane</keyword>
<dbReference type="GO" id="GO:0071230">
    <property type="term" value="P:cellular response to amino acid stimulus"/>
    <property type="evidence" value="ECO:0007669"/>
    <property type="project" value="Ensembl"/>
</dbReference>
<dbReference type="FunCoup" id="A0A6I8PIR3">
    <property type="interactions" value="1556"/>
</dbReference>
<dbReference type="SMART" id="SM00337">
    <property type="entry name" value="BCL"/>
    <property type="match status" value="1"/>
</dbReference>
<evidence type="ECO:0000259" key="23">
    <source>
        <dbReference type="PROSITE" id="PS50063"/>
    </source>
</evidence>
<dbReference type="KEGG" id="oaa:107546921"/>
<dbReference type="InterPro" id="IPR013279">
    <property type="entry name" value="Apop_reg_BclX"/>
</dbReference>
<keyword evidence="11 20" id="KW-0053">Apoptosis</keyword>
<dbReference type="CDD" id="cd06845">
    <property type="entry name" value="Bcl-2_like"/>
    <property type="match status" value="1"/>
</dbReference>
<dbReference type="Pfam" id="PF02180">
    <property type="entry name" value="BH4"/>
    <property type="match status" value="1"/>
</dbReference>